<evidence type="ECO:0000313" key="1">
    <source>
        <dbReference type="EMBL" id="WMV33152.1"/>
    </source>
</evidence>
<gene>
    <name evidence="1" type="ORF">MTR67_026537</name>
</gene>
<evidence type="ECO:0008006" key="3">
    <source>
        <dbReference type="Google" id="ProtNLM"/>
    </source>
</evidence>
<protein>
    <recommendedName>
        <fullName evidence="3">RNase H type-1 domain-containing protein</fullName>
    </recommendedName>
</protein>
<proteinExistence type="predicted"/>
<organism evidence="1 2">
    <name type="scientific">Solanum verrucosum</name>
    <dbReference type="NCBI Taxonomy" id="315347"/>
    <lineage>
        <taxon>Eukaryota</taxon>
        <taxon>Viridiplantae</taxon>
        <taxon>Streptophyta</taxon>
        <taxon>Embryophyta</taxon>
        <taxon>Tracheophyta</taxon>
        <taxon>Spermatophyta</taxon>
        <taxon>Magnoliopsida</taxon>
        <taxon>eudicotyledons</taxon>
        <taxon>Gunneridae</taxon>
        <taxon>Pentapetalae</taxon>
        <taxon>asterids</taxon>
        <taxon>lamiids</taxon>
        <taxon>Solanales</taxon>
        <taxon>Solanaceae</taxon>
        <taxon>Solanoideae</taxon>
        <taxon>Solaneae</taxon>
        <taxon>Solanum</taxon>
    </lineage>
</organism>
<name>A0AAF0R383_SOLVR</name>
<feature type="non-terminal residue" evidence="1">
    <location>
        <position position="1"/>
    </location>
</feature>
<sequence>DSLILKNALDENWKIPWRITSDERCIKRLIKAGKVTVVHTFREGNLMEDFFINVVFDFAGRVTFSSYKELPKR</sequence>
<dbReference type="EMBL" id="CP133617">
    <property type="protein sequence ID" value="WMV33152.1"/>
    <property type="molecule type" value="Genomic_DNA"/>
</dbReference>
<evidence type="ECO:0000313" key="2">
    <source>
        <dbReference type="Proteomes" id="UP001234989"/>
    </source>
</evidence>
<dbReference type="Proteomes" id="UP001234989">
    <property type="component" value="Chromosome 6"/>
</dbReference>
<accession>A0AAF0R383</accession>
<reference evidence="1" key="1">
    <citation type="submission" date="2023-08" db="EMBL/GenBank/DDBJ databases">
        <title>A de novo genome assembly of Solanum verrucosum Schlechtendal, a Mexican diploid species geographically isolated from the other diploid A-genome species in potato relatives.</title>
        <authorList>
            <person name="Hosaka K."/>
        </authorList>
    </citation>
    <scope>NUCLEOTIDE SEQUENCE</scope>
    <source>
        <tissue evidence="1">Young leaves</tissue>
    </source>
</reference>
<keyword evidence="2" id="KW-1185">Reference proteome</keyword>
<dbReference type="AlphaFoldDB" id="A0AAF0R383"/>